<reference evidence="2" key="1">
    <citation type="submission" date="2019-03" db="EMBL/GenBank/DDBJ databases">
        <title>Lake Tanganyika Metagenome-Assembled Genomes (MAGs).</title>
        <authorList>
            <person name="Tran P."/>
        </authorList>
    </citation>
    <scope>NUCLEOTIDE SEQUENCE</scope>
    <source>
        <strain evidence="2">K_DeepCast_150m_m2_040</strain>
    </source>
</reference>
<dbReference type="AlphaFoldDB" id="A0A938BNK6"/>
<organism evidence="2 3">
    <name type="scientific">candidate division WOR-3 bacterium</name>
    <dbReference type="NCBI Taxonomy" id="2052148"/>
    <lineage>
        <taxon>Bacteria</taxon>
        <taxon>Bacteria division WOR-3</taxon>
    </lineage>
</organism>
<comment type="caution">
    <text evidence="2">The sequence shown here is derived from an EMBL/GenBank/DDBJ whole genome shotgun (WGS) entry which is preliminary data.</text>
</comment>
<evidence type="ECO:0000313" key="2">
    <source>
        <dbReference type="EMBL" id="MBM3330251.1"/>
    </source>
</evidence>
<dbReference type="EMBL" id="VGIR01000001">
    <property type="protein sequence ID" value="MBM3330251.1"/>
    <property type="molecule type" value="Genomic_DNA"/>
</dbReference>
<dbReference type="Proteomes" id="UP000779900">
    <property type="component" value="Unassembled WGS sequence"/>
</dbReference>
<accession>A0A938BNK6</accession>
<sequence>MNQIELNQRARDLLDRVRHKRKVLSLFDMPSDLAEAAVWEIGRTILDHQGLRLVEQNAYRWYLRELSRLLRTRTGWDLALELEICLRKWAGYKLDSELLQALLSECYEHIAVMTPEAIEESPHCQTGAAAKSEARMTIEARNPNVPPRKHEGHETRSPNAPNSGRSARDEVAAVGGGDE</sequence>
<name>A0A938BNK6_UNCW3</name>
<feature type="region of interest" description="Disordered" evidence="1">
    <location>
        <begin position="121"/>
        <end position="179"/>
    </location>
</feature>
<protein>
    <submittedName>
        <fullName evidence="2">Uncharacterized protein</fullName>
    </submittedName>
</protein>
<gene>
    <name evidence="2" type="ORF">FJY68_00185</name>
</gene>
<proteinExistence type="predicted"/>
<evidence type="ECO:0000256" key="1">
    <source>
        <dbReference type="SAM" id="MobiDB-lite"/>
    </source>
</evidence>
<evidence type="ECO:0000313" key="3">
    <source>
        <dbReference type="Proteomes" id="UP000779900"/>
    </source>
</evidence>